<evidence type="ECO:0000256" key="3">
    <source>
        <dbReference type="ARBA" id="ARBA00022679"/>
    </source>
</evidence>
<dbReference type="InterPro" id="IPR029063">
    <property type="entry name" value="SAM-dependent_MTases_sf"/>
</dbReference>
<dbReference type="PANTHER" id="PTHR32183">
    <property type="match status" value="1"/>
</dbReference>
<dbReference type="OrthoDB" id="276151at2759"/>
<sequence length="285" mass="32632">MKKISHHQLLRQLGIDSRRVLLLPFNTKNYLIESNCTESNRNFQLMQYRTSQSSKNDISKYGGMNNKDWDQLWRDQSTPWDTKQPSPILRHLVETIYKDRTDIKHALVPGCGNGYDADTLSALKSVETVIGLDISETAIASANTKKSQFTYGHPDKVQFICQDFFALDKKFDIIFDYTFLCALPISLREAWAQQMKKLLNDKDNANAELVTLIFPLSKRTNTGDLDTDITKGPPYILSYPVVEKLLVDAGFENIEHYNVPSQFSHPARANNEIIARWKVKKVSKL</sequence>
<evidence type="ECO:0000256" key="4">
    <source>
        <dbReference type="ARBA" id="ARBA00022691"/>
    </source>
</evidence>
<evidence type="ECO:0000313" key="6">
    <source>
        <dbReference type="Proteomes" id="UP000444721"/>
    </source>
</evidence>
<dbReference type="CDD" id="cd02440">
    <property type="entry name" value="AdoMet_MTases"/>
    <property type="match status" value="1"/>
</dbReference>
<dbReference type="VEuPathDB" id="AmoebaDB:NF0052310"/>
<dbReference type="RefSeq" id="XP_044566321.1">
    <property type="nucleotide sequence ID" value="XM_044702765.1"/>
</dbReference>
<organism evidence="5 6">
    <name type="scientific">Naegleria fowleri</name>
    <name type="common">Brain eating amoeba</name>
    <dbReference type="NCBI Taxonomy" id="5763"/>
    <lineage>
        <taxon>Eukaryota</taxon>
        <taxon>Discoba</taxon>
        <taxon>Heterolobosea</taxon>
        <taxon>Tetramitia</taxon>
        <taxon>Eutetramitia</taxon>
        <taxon>Vahlkampfiidae</taxon>
        <taxon>Naegleria</taxon>
    </lineage>
</organism>
<dbReference type="VEuPathDB" id="AmoebaDB:FDP41_012265"/>
<comment type="caution">
    <text evidence="5">The sequence shown here is derived from an EMBL/GenBank/DDBJ whole genome shotgun (WGS) entry which is preliminary data.</text>
</comment>
<evidence type="ECO:0000256" key="1">
    <source>
        <dbReference type="ARBA" id="ARBA00022553"/>
    </source>
</evidence>
<evidence type="ECO:0000256" key="2">
    <source>
        <dbReference type="ARBA" id="ARBA00022603"/>
    </source>
</evidence>
<dbReference type="Pfam" id="PF05724">
    <property type="entry name" value="TPMT"/>
    <property type="match status" value="1"/>
</dbReference>
<evidence type="ECO:0000313" key="5">
    <source>
        <dbReference type="EMBL" id="KAF0981608.1"/>
    </source>
</evidence>
<dbReference type="OMA" id="NEIIARW"/>
<dbReference type="InterPro" id="IPR008854">
    <property type="entry name" value="TPMT"/>
</dbReference>
<dbReference type="PROSITE" id="PS51585">
    <property type="entry name" value="SAM_MT_TPMT"/>
    <property type="match status" value="1"/>
</dbReference>
<proteinExistence type="predicted"/>
<dbReference type="Proteomes" id="UP000444721">
    <property type="component" value="Unassembled WGS sequence"/>
</dbReference>
<keyword evidence="4" id="KW-0949">S-adenosyl-L-methionine</keyword>
<dbReference type="Gene3D" id="3.40.50.150">
    <property type="entry name" value="Vaccinia Virus protein VP39"/>
    <property type="match status" value="1"/>
</dbReference>
<keyword evidence="2" id="KW-0489">Methyltransferase</keyword>
<dbReference type="EMBL" id="VFQX01000013">
    <property type="protein sequence ID" value="KAF0981608.1"/>
    <property type="molecule type" value="Genomic_DNA"/>
</dbReference>
<reference evidence="5 6" key="1">
    <citation type="journal article" date="2019" name="Sci. Rep.">
        <title>Nanopore sequencing improves the draft genome of the human pathogenic amoeba Naegleria fowleri.</title>
        <authorList>
            <person name="Liechti N."/>
            <person name="Schurch N."/>
            <person name="Bruggmann R."/>
            <person name="Wittwer M."/>
        </authorList>
    </citation>
    <scope>NUCLEOTIDE SEQUENCE [LARGE SCALE GENOMIC DNA]</scope>
    <source>
        <strain evidence="5 6">ATCC 30894</strain>
    </source>
</reference>
<dbReference type="PANTHER" id="PTHR32183:SF11">
    <property type="entry name" value="THIOL METHYLTRANSFERASE 2-RELATED"/>
    <property type="match status" value="1"/>
</dbReference>
<accession>A0A6A5C779</accession>
<keyword evidence="6" id="KW-1185">Reference proteome</keyword>
<name>A0A6A5C779_NAEFO</name>
<dbReference type="GeneID" id="68119480"/>
<dbReference type="GO" id="GO:0032259">
    <property type="term" value="P:methylation"/>
    <property type="evidence" value="ECO:0007669"/>
    <property type="project" value="UniProtKB-KW"/>
</dbReference>
<dbReference type="VEuPathDB" id="AmoebaDB:NfTy_039190"/>
<evidence type="ECO:0008006" key="7">
    <source>
        <dbReference type="Google" id="ProtNLM"/>
    </source>
</evidence>
<protein>
    <recommendedName>
        <fullName evidence="7">Methyltransferase domain-containing protein</fullName>
    </recommendedName>
</protein>
<dbReference type="AlphaFoldDB" id="A0A6A5C779"/>
<keyword evidence="3" id="KW-0808">Transferase</keyword>
<dbReference type="SUPFAM" id="SSF53335">
    <property type="entry name" value="S-adenosyl-L-methionine-dependent methyltransferases"/>
    <property type="match status" value="1"/>
</dbReference>
<keyword evidence="1" id="KW-0597">Phosphoprotein</keyword>
<dbReference type="GO" id="GO:0008757">
    <property type="term" value="F:S-adenosylmethionine-dependent methyltransferase activity"/>
    <property type="evidence" value="ECO:0007669"/>
    <property type="project" value="InterPro"/>
</dbReference>
<gene>
    <name evidence="5" type="ORF">FDP41_012265</name>
</gene>